<sequence>RSQEQKAAVFKKTWFLKILMLHHMIPVNLSRTFRTEHPMTRLCHLLPTLQALWVNQTADILEQVPMADADGPGPSKPPRQFTVEPDIVASTKKQPPSRPPPPSGAPPPRPPPPSRPSFSAKKSQEVMRPAGLE</sequence>
<evidence type="ECO:0000313" key="2">
    <source>
        <dbReference type="EMBL" id="KAL0193185.1"/>
    </source>
</evidence>
<keyword evidence="3" id="KW-1185">Reference proteome</keyword>
<feature type="non-terminal residue" evidence="2">
    <location>
        <position position="1"/>
    </location>
</feature>
<comment type="caution">
    <text evidence="2">The sequence shown here is derived from an EMBL/GenBank/DDBJ whole genome shotgun (WGS) entry which is preliminary data.</text>
</comment>
<feature type="compositionally biased region" description="Pro residues" evidence="1">
    <location>
        <begin position="96"/>
        <end position="115"/>
    </location>
</feature>
<protein>
    <submittedName>
        <fullName evidence="2">Uncharacterized protein</fullName>
    </submittedName>
</protein>
<dbReference type="AlphaFoldDB" id="A0ABD0R3U7"/>
<gene>
    <name evidence="2" type="ORF">M9458_011481</name>
</gene>
<name>A0ABD0R3U7_CIRMR</name>
<accession>A0ABD0R3U7</accession>
<reference evidence="2 3" key="1">
    <citation type="submission" date="2024-05" db="EMBL/GenBank/DDBJ databases">
        <title>Genome sequencing and assembly of Indian major carp, Cirrhinus mrigala (Hamilton, 1822).</title>
        <authorList>
            <person name="Mohindra V."/>
            <person name="Chowdhury L.M."/>
            <person name="Lal K."/>
            <person name="Jena J.K."/>
        </authorList>
    </citation>
    <scope>NUCLEOTIDE SEQUENCE [LARGE SCALE GENOMIC DNA]</scope>
    <source>
        <strain evidence="2">CM1030</strain>
        <tissue evidence="2">Blood</tissue>
    </source>
</reference>
<proteinExistence type="predicted"/>
<dbReference type="Proteomes" id="UP001529510">
    <property type="component" value="Unassembled WGS sequence"/>
</dbReference>
<dbReference type="EMBL" id="JAMKFB020000005">
    <property type="protein sequence ID" value="KAL0193185.1"/>
    <property type="molecule type" value="Genomic_DNA"/>
</dbReference>
<organism evidence="2 3">
    <name type="scientific">Cirrhinus mrigala</name>
    <name type="common">Mrigala</name>
    <dbReference type="NCBI Taxonomy" id="683832"/>
    <lineage>
        <taxon>Eukaryota</taxon>
        <taxon>Metazoa</taxon>
        <taxon>Chordata</taxon>
        <taxon>Craniata</taxon>
        <taxon>Vertebrata</taxon>
        <taxon>Euteleostomi</taxon>
        <taxon>Actinopterygii</taxon>
        <taxon>Neopterygii</taxon>
        <taxon>Teleostei</taxon>
        <taxon>Ostariophysi</taxon>
        <taxon>Cypriniformes</taxon>
        <taxon>Cyprinidae</taxon>
        <taxon>Labeoninae</taxon>
        <taxon>Labeonini</taxon>
        <taxon>Cirrhinus</taxon>
    </lineage>
</organism>
<feature type="region of interest" description="Disordered" evidence="1">
    <location>
        <begin position="64"/>
        <end position="133"/>
    </location>
</feature>
<evidence type="ECO:0000313" key="3">
    <source>
        <dbReference type="Proteomes" id="UP001529510"/>
    </source>
</evidence>
<evidence type="ECO:0000256" key="1">
    <source>
        <dbReference type="SAM" id="MobiDB-lite"/>
    </source>
</evidence>
<feature type="non-terminal residue" evidence="2">
    <location>
        <position position="133"/>
    </location>
</feature>